<dbReference type="InterPro" id="IPR001247">
    <property type="entry name" value="ExoRNase_PH_dom1"/>
</dbReference>
<dbReference type="GO" id="GO:0000175">
    <property type="term" value="F:3'-5'-RNA exonuclease activity"/>
    <property type="evidence" value="ECO:0007669"/>
    <property type="project" value="TreeGrafter"/>
</dbReference>
<keyword evidence="3" id="KW-0548">Nucleotidyltransferase</keyword>
<dbReference type="AlphaFoldDB" id="A0A7V0LVJ5"/>
<keyword evidence="2" id="KW-0808">Transferase</keyword>
<name>A0A7V0LVJ5_UNCW3</name>
<reference evidence="7" key="1">
    <citation type="journal article" date="2020" name="mSystems">
        <title>Genome- and Community-Level Interaction Insights into Carbon Utilization and Element Cycling Functions of Hydrothermarchaeota in Hydrothermal Sediment.</title>
        <authorList>
            <person name="Zhou Z."/>
            <person name="Liu Y."/>
            <person name="Xu W."/>
            <person name="Pan J."/>
            <person name="Luo Z.H."/>
            <person name="Li M."/>
        </authorList>
    </citation>
    <scope>NUCLEOTIDE SEQUENCE [LARGE SCALE GENOMIC DNA]</scope>
    <source>
        <strain evidence="7">HyVt-28</strain>
    </source>
</reference>
<dbReference type="FunFam" id="3.30.230.70:FF:000001">
    <property type="entry name" value="Polyribonucleotide nucleotidyltransferase"/>
    <property type="match status" value="1"/>
</dbReference>
<dbReference type="Gene3D" id="3.30.230.70">
    <property type="entry name" value="GHMP Kinase, N-terminal domain"/>
    <property type="match status" value="1"/>
</dbReference>
<accession>A0A7V0LVJ5</accession>
<organism evidence="7">
    <name type="scientific">candidate division WOR-3 bacterium</name>
    <dbReference type="NCBI Taxonomy" id="2052148"/>
    <lineage>
        <taxon>Bacteria</taxon>
        <taxon>Bacteria division WOR-3</taxon>
    </lineage>
</organism>
<dbReference type="Proteomes" id="UP000886381">
    <property type="component" value="Unassembled WGS sequence"/>
</dbReference>
<feature type="domain" description="Exoribonuclease phosphorolytic" evidence="5">
    <location>
        <begin position="12"/>
        <end position="140"/>
    </location>
</feature>
<evidence type="ECO:0000256" key="2">
    <source>
        <dbReference type="ARBA" id="ARBA00022679"/>
    </source>
</evidence>
<dbReference type="PANTHER" id="PTHR11252:SF0">
    <property type="entry name" value="POLYRIBONUCLEOTIDE NUCLEOTIDYLTRANSFERASE 1, MITOCHONDRIAL"/>
    <property type="match status" value="1"/>
</dbReference>
<gene>
    <name evidence="7" type="ORF">ENH14_04140</name>
</gene>
<dbReference type="Pfam" id="PF01138">
    <property type="entry name" value="RNase_PH"/>
    <property type="match status" value="1"/>
</dbReference>
<feature type="non-terminal residue" evidence="7">
    <location>
        <position position="174"/>
    </location>
</feature>
<evidence type="ECO:0000256" key="3">
    <source>
        <dbReference type="ARBA" id="ARBA00022695"/>
    </source>
</evidence>
<dbReference type="InterPro" id="IPR020568">
    <property type="entry name" value="Ribosomal_Su5_D2-typ_SF"/>
</dbReference>
<evidence type="ECO:0000256" key="1">
    <source>
        <dbReference type="ARBA" id="ARBA00012416"/>
    </source>
</evidence>
<protein>
    <recommendedName>
        <fullName evidence="1">polyribonucleotide nucleotidyltransferase</fullName>
        <ecNumber evidence="1">2.7.7.8</ecNumber>
    </recommendedName>
</protein>
<evidence type="ECO:0000259" key="5">
    <source>
        <dbReference type="Pfam" id="PF01138"/>
    </source>
</evidence>
<sequence length="174" mass="19710">MIHKVEREIGGRLLRIETGRVARQADSAVIISYGDTVLLVTVVSRESKEKRDFLPLLVEYREQAYAAGRIPGGYLKRESRPHDREILHGRAIDRAIRPRFPKDMMNEIEVVVFLLSYDMENESNFLGIIGASAAMHISPIEFDGPISAVRIGRINGEYILNPTNSQIEQSEFDL</sequence>
<evidence type="ECO:0000256" key="4">
    <source>
        <dbReference type="ARBA" id="ARBA00022884"/>
    </source>
</evidence>
<dbReference type="InterPro" id="IPR036345">
    <property type="entry name" value="ExoRNase_PH_dom2_sf"/>
</dbReference>
<proteinExistence type="predicted"/>
<dbReference type="GO" id="GO:0006402">
    <property type="term" value="P:mRNA catabolic process"/>
    <property type="evidence" value="ECO:0007669"/>
    <property type="project" value="InterPro"/>
</dbReference>
<dbReference type="InterPro" id="IPR027408">
    <property type="entry name" value="PNPase/RNase_PH_dom_sf"/>
</dbReference>
<dbReference type="PANTHER" id="PTHR11252">
    <property type="entry name" value="POLYRIBONUCLEOTIDE NUCLEOTIDYLTRANSFERASE"/>
    <property type="match status" value="1"/>
</dbReference>
<evidence type="ECO:0000259" key="6">
    <source>
        <dbReference type="Pfam" id="PF03725"/>
    </source>
</evidence>
<keyword evidence="4" id="KW-0694">RNA-binding</keyword>
<dbReference type="GO" id="GO:0003723">
    <property type="term" value="F:RNA binding"/>
    <property type="evidence" value="ECO:0007669"/>
    <property type="project" value="UniProtKB-KW"/>
</dbReference>
<dbReference type="GO" id="GO:0004654">
    <property type="term" value="F:polyribonucleotide nucleotidyltransferase activity"/>
    <property type="evidence" value="ECO:0007669"/>
    <property type="project" value="UniProtKB-EC"/>
</dbReference>
<evidence type="ECO:0000313" key="7">
    <source>
        <dbReference type="EMBL" id="HDL60630.1"/>
    </source>
</evidence>
<dbReference type="EC" id="2.7.7.8" evidence="1"/>
<dbReference type="Pfam" id="PF03725">
    <property type="entry name" value="RNase_PH_C"/>
    <property type="match status" value="1"/>
</dbReference>
<dbReference type="SUPFAM" id="SSF55666">
    <property type="entry name" value="Ribonuclease PH domain 2-like"/>
    <property type="match status" value="1"/>
</dbReference>
<dbReference type="GO" id="GO:0005829">
    <property type="term" value="C:cytosol"/>
    <property type="evidence" value="ECO:0007669"/>
    <property type="project" value="TreeGrafter"/>
</dbReference>
<comment type="caution">
    <text evidence="7">The sequence shown here is derived from an EMBL/GenBank/DDBJ whole genome shotgun (WGS) entry which is preliminary data.</text>
</comment>
<dbReference type="SUPFAM" id="SSF54211">
    <property type="entry name" value="Ribosomal protein S5 domain 2-like"/>
    <property type="match status" value="1"/>
</dbReference>
<dbReference type="InterPro" id="IPR012162">
    <property type="entry name" value="PNPase"/>
</dbReference>
<dbReference type="EMBL" id="DRDR01000182">
    <property type="protein sequence ID" value="HDL60630.1"/>
    <property type="molecule type" value="Genomic_DNA"/>
</dbReference>
<feature type="domain" description="Exoribonuclease phosphorolytic" evidence="6">
    <location>
        <begin position="144"/>
        <end position="173"/>
    </location>
</feature>
<dbReference type="InterPro" id="IPR015847">
    <property type="entry name" value="ExoRNase_PH_dom2"/>
</dbReference>